<evidence type="ECO:0000256" key="9">
    <source>
        <dbReference type="ARBA" id="ARBA00023172"/>
    </source>
</evidence>
<evidence type="ECO:0000256" key="1">
    <source>
        <dbReference type="ARBA" id="ARBA00003283"/>
    </source>
</evidence>
<dbReference type="SUPFAM" id="SSF56349">
    <property type="entry name" value="DNA breaking-rejoining enzymes"/>
    <property type="match status" value="1"/>
</dbReference>
<keyword evidence="4" id="KW-0963">Cytoplasm</keyword>
<protein>
    <submittedName>
        <fullName evidence="14">Integrase/recombinase XerD</fullName>
    </submittedName>
</protein>
<evidence type="ECO:0000256" key="5">
    <source>
        <dbReference type="ARBA" id="ARBA00022618"/>
    </source>
</evidence>
<evidence type="ECO:0000256" key="7">
    <source>
        <dbReference type="ARBA" id="ARBA00022908"/>
    </source>
</evidence>
<evidence type="ECO:0000313" key="15">
    <source>
        <dbReference type="Proteomes" id="UP001519307"/>
    </source>
</evidence>
<dbReference type="PANTHER" id="PTHR30349:SF81">
    <property type="entry name" value="TYROSINE RECOMBINASE XERC"/>
    <property type="match status" value="1"/>
</dbReference>
<keyword evidence="9" id="KW-0233">DNA recombination</keyword>
<evidence type="ECO:0000259" key="12">
    <source>
        <dbReference type="PROSITE" id="PS51898"/>
    </source>
</evidence>
<keyword evidence="10" id="KW-0131">Cell cycle</keyword>
<comment type="caution">
    <text evidence="14">The sequence shown here is derived from an EMBL/GenBank/DDBJ whole genome shotgun (WGS) entry which is preliminary data.</text>
</comment>
<dbReference type="NCBIfam" id="NF001399">
    <property type="entry name" value="PRK00283.1"/>
    <property type="match status" value="1"/>
</dbReference>
<dbReference type="Pfam" id="PF00589">
    <property type="entry name" value="Phage_integrase"/>
    <property type="match status" value="1"/>
</dbReference>
<comment type="similarity">
    <text evidence="3">Belongs to the 'phage' integrase family.</text>
</comment>
<dbReference type="InterPro" id="IPR044068">
    <property type="entry name" value="CB"/>
</dbReference>
<dbReference type="Gene3D" id="1.10.150.130">
    <property type="match status" value="1"/>
</dbReference>
<evidence type="ECO:0000256" key="4">
    <source>
        <dbReference type="ARBA" id="ARBA00022490"/>
    </source>
</evidence>
<keyword evidence="8 11" id="KW-0238">DNA-binding</keyword>
<reference evidence="14 15" key="1">
    <citation type="submission" date="2021-03" db="EMBL/GenBank/DDBJ databases">
        <title>Genomic Encyclopedia of Type Strains, Phase IV (KMG-IV): sequencing the most valuable type-strain genomes for metagenomic binning, comparative biology and taxonomic classification.</title>
        <authorList>
            <person name="Goeker M."/>
        </authorList>
    </citation>
    <scope>NUCLEOTIDE SEQUENCE [LARGE SCALE GENOMIC DNA]</scope>
    <source>
        <strain evidence="14 15">DSM 28783</strain>
    </source>
</reference>
<comment type="subcellular location">
    <subcellularLocation>
        <location evidence="2">Cytoplasm</location>
    </subcellularLocation>
</comment>
<evidence type="ECO:0000256" key="2">
    <source>
        <dbReference type="ARBA" id="ARBA00004496"/>
    </source>
</evidence>
<dbReference type="InterPro" id="IPR004107">
    <property type="entry name" value="Integrase_SAM-like_N"/>
</dbReference>
<dbReference type="CDD" id="cd00798">
    <property type="entry name" value="INT_XerDC_C"/>
    <property type="match status" value="1"/>
</dbReference>
<dbReference type="InterPro" id="IPR011010">
    <property type="entry name" value="DNA_brk_join_enz"/>
</dbReference>
<dbReference type="InterPro" id="IPR011932">
    <property type="entry name" value="Recomb_XerD"/>
</dbReference>
<dbReference type="InterPro" id="IPR010998">
    <property type="entry name" value="Integrase_recombinase_N"/>
</dbReference>
<dbReference type="InterPro" id="IPR013762">
    <property type="entry name" value="Integrase-like_cat_sf"/>
</dbReference>
<keyword evidence="7" id="KW-0229">DNA integration</keyword>
<evidence type="ECO:0000256" key="3">
    <source>
        <dbReference type="ARBA" id="ARBA00008857"/>
    </source>
</evidence>
<evidence type="ECO:0000259" key="13">
    <source>
        <dbReference type="PROSITE" id="PS51900"/>
    </source>
</evidence>
<organism evidence="14 15">
    <name type="scientific">Clostridium algifaecis</name>
    <dbReference type="NCBI Taxonomy" id="1472040"/>
    <lineage>
        <taxon>Bacteria</taxon>
        <taxon>Bacillati</taxon>
        <taxon>Bacillota</taxon>
        <taxon>Clostridia</taxon>
        <taxon>Eubacteriales</taxon>
        <taxon>Clostridiaceae</taxon>
        <taxon>Clostridium</taxon>
    </lineage>
</organism>
<dbReference type="InterPro" id="IPR050090">
    <property type="entry name" value="Tyrosine_recombinase_XerCD"/>
</dbReference>
<dbReference type="RefSeq" id="WP_209700455.1">
    <property type="nucleotide sequence ID" value="NZ_JAGGLM010000001.1"/>
</dbReference>
<dbReference type="InterPro" id="IPR002104">
    <property type="entry name" value="Integrase_catalytic"/>
</dbReference>
<dbReference type="NCBIfam" id="TIGR02225">
    <property type="entry name" value="recomb_XerD"/>
    <property type="match status" value="1"/>
</dbReference>
<keyword evidence="5" id="KW-0132">Cell division</keyword>
<dbReference type="PANTHER" id="PTHR30349">
    <property type="entry name" value="PHAGE INTEGRASE-RELATED"/>
    <property type="match status" value="1"/>
</dbReference>
<feature type="domain" description="Core-binding (CB)" evidence="13">
    <location>
        <begin position="1"/>
        <end position="83"/>
    </location>
</feature>
<evidence type="ECO:0000256" key="6">
    <source>
        <dbReference type="ARBA" id="ARBA00022829"/>
    </source>
</evidence>
<dbReference type="EMBL" id="JAGGLM010000001">
    <property type="protein sequence ID" value="MBP2031492.1"/>
    <property type="molecule type" value="Genomic_DNA"/>
</dbReference>
<dbReference type="PROSITE" id="PS51900">
    <property type="entry name" value="CB"/>
    <property type="match status" value="1"/>
</dbReference>
<name>A0ABS4KN79_9CLOT</name>
<dbReference type="Pfam" id="PF02899">
    <property type="entry name" value="Phage_int_SAM_1"/>
    <property type="match status" value="1"/>
</dbReference>
<gene>
    <name evidence="14" type="ORF">J2Z42_000157</name>
</gene>
<feature type="domain" description="Tyr recombinase" evidence="12">
    <location>
        <begin position="104"/>
        <end position="286"/>
    </location>
</feature>
<keyword evidence="15" id="KW-1185">Reference proteome</keyword>
<dbReference type="Gene3D" id="1.10.443.10">
    <property type="entry name" value="Intergrase catalytic core"/>
    <property type="match status" value="1"/>
</dbReference>
<evidence type="ECO:0000313" key="14">
    <source>
        <dbReference type="EMBL" id="MBP2031492.1"/>
    </source>
</evidence>
<evidence type="ECO:0000256" key="8">
    <source>
        <dbReference type="ARBA" id="ARBA00023125"/>
    </source>
</evidence>
<dbReference type="PROSITE" id="PS51898">
    <property type="entry name" value="TYR_RECOMBINASE"/>
    <property type="match status" value="1"/>
</dbReference>
<sequence>MNKLLLNYVCELQKKQISKNTLEAYVRDISRFCDFIKNRDEDIKNIEVVSVMAYVQYLQKEGRAVSSIVRNIVSLRSFYKYLMIKGIVNENPVLYYDMPKVKHNIPKILTIEEVDRLLSSPDINKNKGVRDKAMLETMYATGMKVMELLNLTIYDINLKLCYVKCKNSRNQERIIPVGSVAVKYLKKYLDVRTRLNVYKLDLLFLNLRGVKMSRQGFWKIVKYYAKKANIDKNINAFTLRHSFAVHLLQNGADIRSVQELLGHKDLSATEIYESILKKNKIAEVYKKAHPRA</sequence>
<accession>A0ABS4KN79</accession>
<proteinExistence type="inferred from homology"/>
<keyword evidence="6" id="KW-0159">Chromosome partition</keyword>
<dbReference type="Proteomes" id="UP001519307">
    <property type="component" value="Unassembled WGS sequence"/>
</dbReference>
<comment type="function">
    <text evidence="1">Site-specific tyrosine recombinase, which acts by catalyzing the cutting and rejoining of the recombining DNA molecules.</text>
</comment>
<evidence type="ECO:0000256" key="10">
    <source>
        <dbReference type="ARBA" id="ARBA00023306"/>
    </source>
</evidence>
<evidence type="ECO:0000256" key="11">
    <source>
        <dbReference type="PROSITE-ProRule" id="PRU01248"/>
    </source>
</evidence>